<dbReference type="GO" id="GO:0006221">
    <property type="term" value="P:pyrimidine nucleotide biosynthetic process"/>
    <property type="evidence" value="ECO:0007669"/>
    <property type="project" value="UniProtKB-KW"/>
</dbReference>
<dbReference type="CDD" id="cd01424">
    <property type="entry name" value="MGS_CPS_II"/>
    <property type="match status" value="1"/>
</dbReference>
<evidence type="ECO:0000256" key="11">
    <source>
        <dbReference type="ARBA" id="ARBA00022840"/>
    </source>
</evidence>
<evidence type="ECO:0000256" key="10">
    <source>
        <dbReference type="ARBA" id="ARBA00022741"/>
    </source>
</evidence>
<evidence type="ECO:0000256" key="3">
    <source>
        <dbReference type="ARBA" id="ARBA00005077"/>
    </source>
</evidence>
<reference evidence="20" key="1">
    <citation type="journal article" date="2021" name="PeerJ">
        <title>Extensive microbial diversity within the chicken gut microbiome revealed by metagenomics and culture.</title>
        <authorList>
            <person name="Gilroy R."/>
            <person name="Ravi A."/>
            <person name="Getino M."/>
            <person name="Pursley I."/>
            <person name="Horton D.L."/>
            <person name="Alikhan N.F."/>
            <person name="Baker D."/>
            <person name="Gharbi K."/>
            <person name="Hall N."/>
            <person name="Watson M."/>
            <person name="Adriaenssens E.M."/>
            <person name="Foster-Nyarko E."/>
            <person name="Jarju S."/>
            <person name="Secka A."/>
            <person name="Antonio M."/>
            <person name="Oren A."/>
            <person name="Chaudhuri R.R."/>
            <person name="La Ragione R."/>
            <person name="Hildebrand F."/>
            <person name="Pallen M.J."/>
        </authorList>
    </citation>
    <scope>NUCLEOTIDE SEQUENCE</scope>
    <source>
        <strain evidence="20">F6-6636</strain>
    </source>
</reference>
<feature type="domain" description="ATP-grasp" evidence="18">
    <location>
        <begin position="133"/>
        <end position="327"/>
    </location>
</feature>
<protein>
    <submittedName>
        <fullName evidence="20">Carbamoyl phosphate synthase large subunit</fullName>
    </submittedName>
</protein>
<reference evidence="20" key="2">
    <citation type="submission" date="2021-04" db="EMBL/GenBank/DDBJ databases">
        <authorList>
            <person name="Gilroy R."/>
        </authorList>
    </citation>
    <scope>NUCLEOTIDE SEQUENCE</scope>
    <source>
        <strain evidence="20">F6-6636</strain>
    </source>
</reference>
<dbReference type="GO" id="GO:0004088">
    <property type="term" value="F:carbamoyl-phosphate synthase (glutamine-hydrolyzing) activity"/>
    <property type="evidence" value="ECO:0007669"/>
    <property type="project" value="UniProtKB-EC"/>
</dbReference>
<comment type="pathway">
    <text evidence="3">Amino-acid biosynthesis; L-arginine biosynthesis; carbamoyl phosphate from bicarbonate: step 1/1.</text>
</comment>
<evidence type="ECO:0000256" key="8">
    <source>
        <dbReference type="ARBA" id="ARBA00022723"/>
    </source>
</evidence>
<dbReference type="GO" id="GO:0005524">
    <property type="term" value="F:ATP binding"/>
    <property type="evidence" value="ECO:0007669"/>
    <property type="project" value="UniProtKB-UniRule"/>
</dbReference>
<evidence type="ECO:0000256" key="5">
    <source>
        <dbReference type="ARBA" id="ARBA00022571"/>
    </source>
</evidence>
<dbReference type="InterPro" id="IPR058047">
    <property type="entry name" value="CPSase_preATP-grasp"/>
</dbReference>
<keyword evidence="11 17" id="KW-0067">ATP-binding</keyword>
<evidence type="ECO:0000256" key="9">
    <source>
        <dbReference type="ARBA" id="ARBA00022737"/>
    </source>
</evidence>
<dbReference type="PANTHER" id="PTHR11405">
    <property type="entry name" value="CARBAMOYLTRANSFERASE FAMILY MEMBER"/>
    <property type="match status" value="1"/>
</dbReference>
<dbReference type="Pfam" id="PF25596">
    <property type="entry name" value="CPSase_L_D1"/>
    <property type="match status" value="2"/>
</dbReference>
<keyword evidence="10 17" id="KW-0547">Nucleotide-binding</keyword>
<dbReference type="Gene3D" id="3.30.470.20">
    <property type="entry name" value="ATP-grasp fold, B domain"/>
    <property type="match status" value="2"/>
</dbReference>
<dbReference type="InterPro" id="IPR005479">
    <property type="entry name" value="CPAse_ATP-bd"/>
</dbReference>
<evidence type="ECO:0000256" key="15">
    <source>
        <dbReference type="ARBA" id="ARBA00047359"/>
    </source>
</evidence>
<dbReference type="FunFam" id="3.30.470.20:FF:000026">
    <property type="entry name" value="Carbamoyl-phosphate synthase large chain"/>
    <property type="match status" value="1"/>
</dbReference>
<comment type="caution">
    <text evidence="20">The sequence shown here is derived from an EMBL/GenBank/DDBJ whole genome shotgun (WGS) entry which is preliminary data.</text>
</comment>
<gene>
    <name evidence="20" type="ORF">H9901_04915</name>
</gene>
<dbReference type="InterPro" id="IPR036897">
    <property type="entry name" value="CarbamoylP_synth_lsu_oligo_sf"/>
</dbReference>
<keyword evidence="8" id="KW-0479">Metal-binding</keyword>
<dbReference type="InterPro" id="IPR036914">
    <property type="entry name" value="MGS-like_dom_sf"/>
</dbReference>
<dbReference type="PANTHER" id="PTHR11405:SF53">
    <property type="entry name" value="CARBAMOYL-PHOSPHATE SYNTHASE [AMMONIA], MITOCHONDRIAL"/>
    <property type="match status" value="1"/>
</dbReference>
<dbReference type="GO" id="GO:0005737">
    <property type="term" value="C:cytoplasm"/>
    <property type="evidence" value="ECO:0007669"/>
    <property type="project" value="TreeGrafter"/>
</dbReference>
<dbReference type="Pfam" id="PF02142">
    <property type="entry name" value="MGS"/>
    <property type="match status" value="1"/>
</dbReference>
<keyword evidence="12" id="KW-0460">Magnesium</keyword>
<dbReference type="SUPFAM" id="SSF48108">
    <property type="entry name" value="Carbamoyl phosphate synthetase, large subunit connection domain"/>
    <property type="match status" value="1"/>
</dbReference>
<evidence type="ECO:0000313" key="21">
    <source>
        <dbReference type="Proteomes" id="UP000777303"/>
    </source>
</evidence>
<dbReference type="Proteomes" id="UP000777303">
    <property type="component" value="Unassembled WGS sequence"/>
</dbReference>
<comment type="similarity">
    <text evidence="4">Belongs to the CarB family.</text>
</comment>
<evidence type="ECO:0000256" key="2">
    <source>
        <dbReference type="ARBA" id="ARBA00001946"/>
    </source>
</evidence>
<name>A0A948TK56_9LACO</name>
<feature type="domain" description="ATP-grasp" evidence="18">
    <location>
        <begin position="671"/>
        <end position="859"/>
    </location>
</feature>
<comment type="cofactor">
    <cofactor evidence="1">
        <name>Mn(2+)</name>
        <dbReference type="ChEBI" id="CHEBI:29035"/>
    </cofactor>
</comment>
<dbReference type="PROSITE" id="PS51855">
    <property type="entry name" value="MGS"/>
    <property type="match status" value="1"/>
</dbReference>
<evidence type="ECO:0000313" key="20">
    <source>
        <dbReference type="EMBL" id="MBU3852021.1"/>
    </source>
</evidence>
<dbReference type="InterPro" id="IPR005480">
    <property type="entry name" value="CPSase_lsu_oligo"/>
</dbReference>
<dbReference type="SMART" id="SM00851">
    <property type="entry name" value="MGS"/>
    <property type="match status" value="1"/>
</dbReference>
<evidence type="ECO:0000256" key="17">
    <source>
        <dbReference type="PROSITE-ProRule" id="PRU00409"/>
    </source>
</evidence>
<keyword evidence="14" id="KW-0464">Manganese</keyword>
<dbReference type="GO" id="GO:0006526">
    <property type="term" value="P:L-arginine biosynthetic process"/>
    <property type="evidence" value="ECO:0007669"/>
    <property type="project" value="UniProtKB-KW"/>
</dbReference>
<dbReference type="AlphaFoldDB" id="A0A948TK56"/>
<dbReference type="InterPro" id="IPR016185">
    <property type="entry name" value="PreATP-grasp_dom_sf"/>
</dbReference>
<feature type="domain" description="MGS-like" evidence="19">
    <location>
        <begin position="929"/>
        <end position="1056"/>
    </location>
</feature>
<proteinExistence type="inferred from homology"/>
<dbReference type="InterPro" id="IPR005483">
    <property type="entry name" value="CPSase_dom"/>
</dbReference>
<dbReference type="NCBIfam" id="NF009455">
    <property type="entry name" value="PRK12815.1"/>
    <property type="match status" value="1"/>
</dbReference>
<evidence type="ECO:0000256" key="13">
    <source>
        <dbReference type="ARBA" id="ARBA00022975"/>
    </source>
</evidence>
<comment type="catalytic activity">
    <reaction evidence="15">
        <text>hydrogencarbonate + NH4(+) + 2 ATP = carbamoyl phosphate + 2 ADP + phosphate + 2 H(+)</text>
        <dbReference type="Rhea" id="RHEA:18029"/>
        <dbReference type="ChEBI" id="CHEBI:15378"/>
        <dbReference type="ChEBI" id="CHEBI:17544"/>
        <dbReference type="ChEBI" id="CHEBI:28938"/>
        <dbReference type="ChEBI" id="CHEBI:30616"/>
        <dbReference type="ChEBI" id="CHEBI:43474"/>
        <dbReference type="ChEBI" id="CHEBI:58228"/>
        <dbReference type="ChEBI" id="CHEBI:456216"/>
        <dbReference type="EC" id="6.3.4.16"/>
    </reaction>
</comment>
<dbReference type="InterPro" id="IPR013815">
    <property type="entry name" value="ATP_grasp_subdomain_1"/>
</dbReference>
<dbReference type="FunFam" id="3.40.50.20:FF:000001">
    <property type="entry name" value="Carbamoyl-phosphate synthase large chain"/>
    <property type="match status" value="2"/>
</dbReference>
<evidence type="ECO:0000256" key="6">
    <source>
        <dbReference type="ARBA" id="ARBA00022598"/>
    </source>
</evidence>
<sequence>MTKNPDFHKILIIGPGPVMIGQGSELDDAATQTCLALKQEGYQVVMVNSNPATVTTDKTIADIVYIEPLTLQFLAQIIRRELPDAIIPMVSGQVGLDLIVKLLDSGILDELQVTLLGVSVDALQKIRNHALLKQLMQELSLPTPKSKTVTSWPAAQTFVKQEMFPLFIHSELSVAGKGNYLVQNGRYLEHIVKNALAVSPVHQVTLEQSMAGQKEVHLNLLRDSDGNVIVISSSEDLEPIGIHTGDSISVTPVQTLSDHLFQQMRTDAIKLLNKLMIVGNASVRFAVDTVQQTYHIMDIILGASRASVFAEKATGYPIAWVAAKLMVGMRLDQVDLPILKGCKAALEPTLDYVAVKMPRFSTKQFENSTRHLDTQMKATGEAIGVGNNLLAALVHAIQGLEITRIAPISTEVSHLSDAELTATLQRPQDDHWEYLLEALRRNWSLAQLEQVTQIDRFFLAKLAQLLTLLTQLPTQPRDVTTFLTAKRYGLSNELIAQAWQMSFPALQAWQDKKKIKPAFKPIEPSAGLWPLSDDVTYYDAYGAVDENHPVTQPCVLVLGAGPVYIGQGGELDNELTHALLALRKAGYQPILINNNPNAVSINWHWHAKTYLMPLTLENIMSVINYEHPLGVLTQFAGKNGEWLIPDLLRQGINVLGINATAFDKMHSNRKNQLLDQLKIMHPQRTRVTDYLQLTSVVHQIGFPVFVQPVDRNVSHITTVLHDDDDLREYLRWRSNDWQPVNISRYLVGIECETEAISDGTNVIIPGIIEHIERSGVLANDSMAVYPPQRLSHKARITIKQYTTRLAQALQYRGILHMRFIIVNDEVFLIKTMMRASKSLPFLSKATNMPLTALAIQALLTPTQFSDNKNDFDKKQTNLISIKAPVFSYIRLSADDTPLSAPSVKATGEVMGNDVTLEKALYKAFSASQMPLPDHGVVLLTVADRDKMAAVKLAKRFRALGYQLWATPGTAASLQKEVPVKMVQKVHHPKSQLLHDIASDKIQIIINTLSIKHESILDSLRIREVAVEHNIPLLTSLETTDALLRVLESRAFMTRPR</sequence>
<dbReference type="GO" id="GO:0046872">
    <property type="term" value="F:metal ion binding"/>
    <property type="evidence" value="ECO:0007669"/>
    <property type="project" value="UniProtKB-KW"/>
</dbReference>
<dbReference type="SMART" id="SM01096">
    <property type="entry name" value="CPSase_L_D3"/>
    <property type="match status" value="1"/>
</dbReference>
<dbReference type="NCBIfam" id="NF003671">
    <property type="entry name" value="PRK05294.1"/>
    <property type="match status" value="1"/>
</dbReference>
<dbReference type="InterPro" id="IPR033937">
    <property type="entry name" value="MGS_CPS_CarB"/>
</dbReference>
<dbReference type="SUPFAM" id="SSF52440">
    <property type="entry name" value="PreATP-grasp domain"/>
    <property type="match status" value="2"/>
</dbReference>
<dbReference type="GO" id="GO:0004087">
    <property type="term" value="F:carbamoyl-phosphate synthase (ammonia) activity"/>
    <property type="evidence" value="ECO:0007669"/>
    <property type="project" value="UniProtKB-EC"/>
</dbReference>
<evidence type="ECO:0000256" key="16">
    <source>
        <dbReference type="ARBA" id="ARBA00048816"/>
    </source>
</evidence>
<evidence type="ECO:0000256" key="14">
    <source>
        <dbReference type="ARBA" id="ARBA00023211"/>
    </source>
</evidence>
<dbReference type="Pfam" id="PF02787">
    <property type="entry name" value="CPSase_L_D3"/>
    <property type="match status" value="1"/>
</dbReference>
<evidence type="ECO:0000256" key="4">
    <source>
        <dbReference type="ARBA" id="ARBA00009799"/>
    </source>
</evidence>
<keyword evidence="5" id="KW-0055">Arginine biosynthesis</keyword>
<dbReference type="InterPro" id="IPR011761">
    <property type="entry name" value="ATP-grasp"/>
</dbReference>
<dbReference type="EMBL" id="JAHLFS010000059">
    <property type="protein sequence ID" value="MBU3852021.1"/>
    <property type="molecule type" value="Genomic_DNA"/>
</dbReference>
<dbReference type="GO" id="GO:0006541">
    <property type="term" value="P:glutamine metabolic process"/>
    <property type="evidence" value="ECO:0007669"/>
    <property type="project" value="TreeGrafter"/>
</dbReference>
<dbReference type="PRINTS" id="PR00098">
    <property type="entry name" value="CPSASE"/>
</dbReference>
<organism evidence="20 21">
    <name type="scientific">Candidatus Paralactobacillus gallistercoris</name>
    <dbReference type="NCBI Taxonomy" id="2838724"/>
    <lineage>
        <taxon>Bacteria</taxon>
        <taxon>Bacillati</taxon>
        <taxon>Bacillota</taxon>
        <taxon>Bacilli</taxon>
        <taxon>Lactobacillales</taxon>
        <taxon>Lactobacillaceae</taxon>
        <taxon>Lactobacillus</taxon>
    </lineage>
</organism>
<dbReference type="Gene3D" id="3.40.50.1380">
    <property type="entry name" value="Methylglyoxal synthase-like domain"/>
    <property type="match status" value="1"/>
</dbReference>
<dbReference type="InterPro" id="IPR011607">
    <property type="entry name" value="MGS-like_dom"/>
</dbReference>
<evidence type="ECO:0000256" key="7">
    <source>
        <dbReference type="ARBA" id="ARBA00022605"/>
    </source>
</evidence>
<comment type="catalytic activity">
    <reaction evidence="16">
        <text>hydrogencarbonate + L-glutamine + 2 ATP + H2O = carbamoyl phosphate + L-glutamate + 2 ADP + phosphate + 2 H(+)</text>
        <dbReference type="Rhea" id="RHEA:18633"/>
        <dbReference type="ChEBI" id="CHEBI:15377"/>
        <dbReference type="ChEBI" id="CHEBI:15378"/>
        <dbReference type="ChEBI" id="CHEBI:17544"/>
        <dbReference type="ChEBI" id="CHEBI:29985"/>
        <dbReference type="ChEBI" id="CHEBI:30616"/>
        <dbReference type="ChEBI" id="CHEBI:43474"/>
        <dbReference type="ChEBI" id="CHEBI:58228"/>
        <dbReference type="ChEBI" id="CHEBI:58359"/>
        <dbReference type="ChEBI" id="CHEBI:456216"/>
        <dbReference type="EC" id="6.3.5.5"/>
    </reaction>
</comment>
<evidence type="ECO:0000259" key="18">
    <source>
        <dbReference type="PROSITE" id="PS50975"/>
    </source>
</evidence>
<keyword evidence="7" id="KW-0028">Amino-acid biosynthesis</keyword>
<dbReference type="Gene3D" id="3.40.50.20">
    <property type="match status" value="2"/>
</dbReference>
<dbReference type="Gene3D" id="1.10.1030.10">
    <property type="entry name" value="Carbamoyl-phosphate synthetase, large subunit oligomerisation domain"/>
    <property type="match status" value="1"/>
</dbReference>
<keyword evidence="9" id="KW-0677">Repeat</keyword>
<dbReference type="Gene3D" id="3.30.1490.20">
    <property type="entry name" value="ATP-grasp fold, A domain"/>
    <property type="match status" value="1"/>
</dbReference>
<evidence type="ECO:0000259" key="19">
    <source>
        <dbReference type="PROSITE" id="PS51855"/>
    </source>
</evidence>
<keyword evidence="6" id="KW-0436">Ligase</keyword>
<dbReference type="PROSITE" id="PS50975">
    <property type="entry name" value="ATP_GRASP"/>
    <property type="match status" value="2"/>
</dbReference>
<keyword evidence="13" id="KW-0665">Pyrimidine biosynthesis</keyword>
<dbReference type="Pfam" id="PF02786">
    <property type="entry name" value="CPSase_L_D2"/>
    <property type="match status" value="2"/>
</dbReference>
<accession>A0A948TK56</accession>
<dbReference type="SUPFAM" id="SSF56059">
    <property type="entry name" value="Glutathione synthetase ATP-binding domain-like"/>
    <property type="match status" value="2"/>
</dbReference>
<evidence type="ECO:0000256" key="1">
    <source>
        <dbReference type="ARBA" id="ARBA00001936"/>
    </source>
</evidence>
<comment type="cofactor">
    <cofactor evidence="2">
        <name>Mg(2+)</name>
        <dbReference type="ChEBI" id="CHEBI:18420"/>
    </cofactor>
</comment>
<evidence type="ECO:0000256" key="12">
    <source>
        <dbReference type="ARBA" id="ARBA00022842"/>
    </source>
</evidence>
<dbReference type="SUPFAM" id="SSF52335">
    <property type="entry name" value="Methylglyoxal synthase-like"/>
    <property type="match status" value="1"/>
</dbReference>